<evidence type="ECO:0000313" key="8">
    <source>
        <dbReference type="EMBL" id="WNZ25041.1"/>
    </source>
</evidence>
<dbReference type="PANTHER" id="PTHR42714">
    <property type="entry name" value="TRNA MODIFICATION GTPASE GTPBP3"/>
    <property type="match status" value="1"/>
</dbReference>
<dbReference type="NCBIfam" id="TIGR00231">
    <property type="entry name" value="small_GTP"/>
    <property type="match status" value="1"/>
</dbReference>
<keyword evidence="4" id="KW-1133">Transmembrane helix</keyword>
<proteinExistence type="predicted"/>
<dbReference type="AlphaFoldDB" id="A0AA96WME9"/>
<evidence type="ECO:0000256" key="2">
    <source>
        <dbReference type="ARBA" id="ARBA00022692"/>
    </source>
</evidence>
<sequence>MPNGFSDKGVSAGAPTNLQDLHFGRARSSLKQALNRYTQQIKYRGKRHADAVELQATLKIDCDRLSSTLEKLDQGLIRIAVFGLVSRGKSAVINALLGQKILQTGPLHGVTQYPRSVYWSAANGQVQIELIDTPGLDEVGGESRASMAREVAEQADLILFVVAGDITRTEYQALSQLQTARKPLILVFNKVDLYPDQDRQSIYRKLEMLFAADRLSSERPLLAPEDIVLVAAEPAPMEVRVEWEDGRVTHEWEAPPPQIDELKQKLLEILNREGKSLLALNALRQARETEANLARKTLKLHRAEAENLIWQFAKWKAIAVAANPIAGLDLLGGAVTDLVLIRELAKLYGLPITNHEAGKLLRSILWSSGSLLVGEVGSGLLFGAGKSAAAVATAFDSFSGILAYSSAAVAQASLAGYGSYRVGKATQVYLEQGCTWGPQGADTVIQEILQQVDAKTVIHRLRRELEGQ</sequence>
<keyword evidence="5" id="KW-0342">GTP-binding</keyword>
<dbReference type="GO" id="GO:0005737">
    <property type="term" value="C:cytoplasm"/>
    <property type="evidence" value="ECO:0007669"/>
    <property type="project" value="TreeGrafter"/>
</dbReference>
<evidence type="ECO:0000259" key="7">
    <source>
        <dbReference type="Pfam" id="PF01926"/>
    </source>
</evidence>
<evidence type="ECO:0000256" key="5">
    <source>
        <dbReference type="ARBA" id="ARBA00023134"/>
    </source>
</evidence>
<dbReference type="RefSeq" id="WP_051924825.1">
    <property type="nucleotide sequence ID" value="NZ_CP053586.1"/>
</dbReference>
<protein>
    <submittedName>
        <fullName evidence="8">DUF697 domain-containing protein</fullName>
    </submittedName>
</protein>
<dbReference type="InterPro" id="IPR005225">
    <property type="entry name" value="Small_GTP-bd"/>
</dbReference>
<dbReference type="PANTHER" id="PTHR42714:SF6">
    <property type="entry name" value="TRANSLATION INITIATION FACTOR IF-2"/>
    <property type="match status" value="1"/>
</dbReference>
<accession>A0AA96WME9</accession>
<keyword evidence="3" id="KW-0547">Nucleotide-binding</keyword>
<name>A0AA96WME9_9CYAN</name>
<reference evidence="8" key="1">
    <citation type="submission" date="2020-05" db="EMBL/GenBank/DDBJ databases">
        <authorList>
            <person name="Zhu T."/>
            <person name="Keshari N."/>
            <person name="Lu X."/>
        </authorList>
    </citation>
    <scope>NUCLEOTIDE SEQUENCE</scope>
    <source>
        <strain evidence="8">NK1-12</strain>
    </source>
</reference>
<comment type="subcellular location">
    <subcellularLocation>
        <location evidence="1">Membrane</location>
        <topology evidence="1">Multi-pass membrane protein</topology>
    </subcellularLocation>
</comment>
<dbReference type="CDD" id="cd00880">
    <property type="entry name" value="Era_like"/>
    <property type="match status" value="1"/>
</dbReference>
<evidence type="ECO:0000256" key="6">
    <source>
        <dbReference type="ARBA" id="ARBA00023136"/>
    </source>
</evidence>
<dbReference type="InterPro" id="IPR027417">
    <property type="entry name" value="P-loop_NTPase"/>
</dbReference>
<evidence type="ECO:0000256" key="4">
    <source>
        <dbReference type="ARBA" id="ARBA00022989"/>
    </source>
</evidence>
<dbReference type="GO" id="GO:0016020">
    <property type="term" value="C:membrane"/>
    <property type="evidence" value="ECO:0007669"/>
    <property type="project" value="UniProtKB-SubCell"/>
</dbReference>
<dbReference type="Gene3D" id="3.40.50.300">
    <property type="entry name" value="P-loop containing nucleotide triphosphate hydrolases"/>
    <property type="match status" value="1"/>
</dbReference>
<evidence type="ECO:0000256" key="1">
    <source>
        <dbReference type="ARBA" id="ARBA00004141"/>
    </source>
</evidence>
<feature type="domain" description="G" evidence="7">
    <location>
        <begin position="78"/>
        <end position="190"/>
    </location>
</feature>
<organism evidence="8">
    <name type="scientific">Leptolyngbya sp. NK1-12</name>
    <dbReference type="NCBI Taxonomy" id="2547451"/>
    <lineage>
        <taxon>Bacteria</taxon>
        <taxon>Bacillati</taxon>
        <taxon>Cyanobacteriota</taxon>
        <taxon>Cyanophyceae</taxon>
        <taxon>Leptolyngbyales</taxon>
        <taxon>Leptolyngbyaceae</taxon>
        <taxon>Leptolyngbya group</taxon>
        <taxon>Leptolyngbya</taxon>
    </lineage>
</organism>
<dbReference type="SUPFAM" id="SSF52540">
    <property type="entry name" value="P-loop containing nucleoside triphosphate hydrolases"/>
    <property type="match status" value="1"/>
</dbReference>
<dbReference type="Pfam" id="PF05128">
    <property type="entry name" value="DUF697"/>
    <property type="match status" value="1"/>
</dbReference>
<dbReference type="GO" id="GO:0030488">
    <property type="term" value="P:tRNA methylation"/>
    <property type="evidence" value="ECO:0007669"/>
    <property type="project" value="TreeGrafter"/>
</dbReference>
<keyword evidence="2" id="KW-0812">Transmembrane</keyword>
<dbReference type="EMBL" id="CP053586">
    <property type="protein sequence ID" value="WNZ25041.1"/>
    <property type="molecule type" value="Genomic_DNA"/>
</dbReference>
<dbReference type="Pfam" id="PF01926">
    <property type="entry name" value="MMR_HSR1"/>
    <property type="match status" value="1"/>
</dbReference>
<dbReference type="InterPro" id="IPR006073">
    <property type="entry name" value="GTP-bd"/>
</dbReference>
<dbReference type="InterPro" id="IPR021147">
    <property type="entry name" value="DUF697"/>
</dbReference>
<evidence type="ECO:0000256" key="3">
    <source>
        <dbReference type="ARBA" id="ARBA00022741"/>
    </source>
</evidence>
<keyword evidence="6" id="KW-0472">Membrane</keyword>
<dbReference type="GO" id="GO:0002098">
    <property type="term" value="P:tRNA wobble uridine modification"/>
    <property type="evidence" value="ECO:0007669"/>
    <property type="project" value="TreeGrafter"/>
</dbReference>
<gene>
    <name evidence="8" type="ORF">HJG54_20745</name>
</gene>
<dbReference type="GO" id="GO:0005525">
    <property type="term" value="F:GTP binding"/>
    <property type="evidence" value="ECO:0007669"/>
    <property type="project" value="UniProtKB-KW"/>
</dbReference>